<dbReference type="STRING" id="926562.Oweho_1385"/>
<evidence type="ECO:0000259" key="2">
    <source>
        <dbReference type="Pfam" id="PF09917"/>
    </source>
</evidence>
<dbReference type="Pfam" id="PF09917">
    <property type="entry name" value="DUF2147"/>
    <property type="match status" value="1"/>
</dbReference>
<dbReference type="eggNOG" id="COG4731">
    <property type="taxonomic scope" value="Bacteria"/>
</dbReference>
<dbReference type="Gene3D" id="2.40.128.520">
    <property type="match status" value="1"/>
</dbReference>
<organism evidence="3 4">
    <name type="scientific">Owenweeksia hongkongensis (strain DSM 17368 / CIP 108786 / JCM 12287 / NRRL B-23963 / UST20020801)</name>
    <dbReference type="NCBI Taxonomy" id="926562"/>
    <lineage>
        <taxon>Bacteria</taxon>
        <taxon>Pseudomonadati</taxon>
        <taxon>Bacteroidota</taxon>
        <taxon>Flavobacteriia</taxon>
        <taxon>Flavobacteriales</taxon>
        <taxon>Owenweeksiaceae</taxon>
        <taxon>Owenweeksia</taxon>
    </lineage>
</organism>
<gene>
    <name evidence="3" type="ordered locus">Oweho_1385</name>
</gene>
<evidence type="ECO:0000256" key="1">
    <source>
        <dbReference type="SAM" id="SignalP"/>
    </source>
</evidence>
<dbReference type="EMBL" id="CP003156">
    <property type="protein sequence ID" value="AEV32382.1"/>
    <property type="molecule type" value="Genomic_DNA"/>
</dbReference>
<name>G8R7M9_OWEHD</name>
<dbReference type="KEGG" id="oho:Oweho_1385"/>
<proteinExistence type="predicted"/>
<sequence>MKKLLIALLLITSVSTFAQADKILGTWLNEPKDAKIEVYKKGDKYFGKIIWLSQNVGPNGESPKLDVNNEDEKLRSRPIVGINILKDLEWDEDDNEWDDGEIYDPRSGSTYSLYAKLEDANTLFLKGYIGFAMIGRSTTWTRVK</sequence>
<dbReference type="RefSeq" id="WP_014201738.1">
    <property type="nucleotide sequence ID" value="NC_016599.1"/>
</dbReference>
<dbReference type="Proteomes" id="UP000005631">
    <property type="component" value="Chromosome"/>
</dbReference>
<evidence type="ECO:0000313" key="3">
    <source>
        <dbReference type="EMBL" id="AEV32382.1"/>
    </source>
</evidence>
<feature type="chain" id="PRO_5003515545" description="DUF2147 domain-containing protein" evidence="1">
    <location>
        <begin position="21"/>
        <end position="144"/>
    </location>
</feature>
<dbReference type="InterPro" id="IPR019223">
    <property type="entry name" value="DUF2147"/>
</dbReference>
<dbReference type="OrthoDB" id="9814399at2"/>
<evidence type="ECO:0000313" key="4">
    <source>
        <dbReference type="Proteomes" id="UP000005631"/>
    </source>
</evidence>
<feature type="domain" description="DUF2147" evidence="2">
    <location>
        <begin position="25"/>
        <end position="142"/>
    </location>
</feature>
<keyword evidence="4" id="KW-1185">Reference proteome</keyword>
<feature type="signal peptide" evidence="1">
    <location>
        <begin position="1"/>
        <end position="20"/>
    </location>
</feature>
<accession>G8R7M9</accession>
<dbReference type="PANTHER" id="PTHR36919:SF2">
    <property type="entry name" value="BLL6627 PROTEIN"/>
    <property type="match status" value="1"/>
</dbReference>
<dbReference type="AlphaFoldDB" id="G8R7M9"/>
<dbReference type="HOGENOM" id="CLU_108869_2_1_10"/>
<reference evidence="3 4" key="1">
    <citation type="journal article" date="2012" name="Stand. Genomic Sci.">
        <title>Genome sequence of the orange-pigmented seawater bacterium Owenweeksia hongkongensis type strain (UST20020801(T)).</title>
        <authorList>
            <person name="Riedel T."/>
            <person name="Held B."/>
            <person name="Nolan M."/>
            <person name="Lucas S."/>
            <person name="Lapidus A."/>
            <person name="Tice H."/>
            <person name="Del Rio T.G."/>
            <person name="Cheng J.F."/>
            <person name="Han C."/>
            <person name="Tapia R."/>
            <person name="Goodwin L.A."/>
            <person name="Pitluck S."/>
            <person name="Liolios K."/>
            <person name="Mavromatis K."/>
            <person name="Pagani I."/>
            <person name="Ivanova N."/>
            <person name="Mikhailova N."/>
            <person name="Pati A."/>
            <person name="Chen A."/>
            <person name="Palaniappan K."/>
            <person name="Rohde M."/>
            <person name="Tindall B.J."/>
            <person name="Detter J.C."/>
            <person name="Goker M."/>
            <person name="Woyke T."/>
            <person name="Bristow J."/>
            <person name="Eisen J.A."/>
            <person name="Markowitz V."/>
            <person name="Hugenholtz P."/>
            <person name="Klenk H.P."/>
            <person name="Kyrpides N.C."/>
        </authorList>
    </citation>
    <scope>NUCLEOTIDE SEQUENCE</scope>
    <source>
        <strain evidence="4">DSM 17368 / JCM 12287 / NRRL B-23963</strain>
    </source>
</reference>
<dbReference type="PANTHER" id="PTHR36919">
    <property type="entry name" value="BLR1215 PROTEIN"/>
    <property type="match status" value="1"/>
</dbReference>
<keyword evidence="1" id="KW-0732">Signal</keyword>
<protein>
    <recommendedName>
        <fullName evidence="2">DUF2147 domain-containing protein</fullName>
    </recommendedName>
</protein>